<feature type="compositionally biased region" description="Basic and acidic residues" evidence="1">
    <location>
        <begin position="101"/>
        <end position="120"/>
    </location>
</feature>
<proteinExistence type="predicted"/>
<dbReference type="Gramene" id="OMERI08G11280.1">
    <property type="protein sequence ID" value="OMERI08G11280.1"/>
    <property type="gene ID" value="OMERI08G11280"/>
</dbReference>
<evidence type="ECO:0000256" key="1">
    <source>
        <dbReference type="SAM" id="MobiDB-lite"/>
    </source>
</evidence>
<sequence>MSPILEDQAGLSPRTPSKRCRTSKKPEQNSSDSALTQKLSTIKEKHTAPNSALRQVHTVTGHMKHWRGIRALTSDGLDHLQGQTLLLNHRKTPRPGLEQTANRREEHHGGEELRAGDRGNQDLARNSWFRGTKPHDYGNRLQVYRQRREREERWGEQQSN</sequence>
<accession>A0A0E0EL57</accession>
<feature type="region of interest" description="Disordered" evidence="1">
    <location>
        <begin position="86"/>
        <end position="142"/>
    </location>
</feature>
<organism evidence="2">
    <name type="scientific">Oryza meridionalis</name>
    <dbReference type="NCBI Taxonomy" id="40149"/>
    <lineage>
        <taxon>Eukaryota</taxon>
        <taxon>Viridiplantae</taxon>
        <taxon>Streptophyta</taxon>
        <taxon>Embryophyta</taxon>
        <taxon>Tracheophyta</taxon>
        <taxon>Spermatophyta</taxon>
        <taxon>Magnoliopsida</taxon>
        <taxon>Liliopsida</taxon>
        <taxon>Poales</taxon>
        <taxon>Poaceae</taxon>
        <taxon>BOP clade</taxon>
        <taxon>Oryzoideae</taxon>
        <taxon>Oryzeae</taxon>
        <taxon>Oryzinae</taxon>
        <taxon>Oryza</taxon>
    </lineage>
</organism>
<reference evidence="2" key="1">
    <citation type="submission" date="2015-04" db="UniProtKB">
        <authorList>
            <consortium name="EnsemblPlants"/>
        </authorList>
    </citation>
    <scope>IDENTIFICATION</scope>
</reference>
<dbReference type="AlphaFoldDB" id="A0A0E0EL57"/>
<dbReference type="HOGENOM" id="CLU_1819018_0_0_1"/>
<feature type="region of interest" description="Disordered" evidence="1">
    <location>
        <begin position="1"/>
        <end position="55"/>
    </location>
</feature>
<protein>
    <submittedName>
        <fullName evidence="2">Uncharacterized protein</fullName>
    </submittedName>
</protein>
<feature type="compositionally biased region" description="Polar residues" evidence="1">
    <location>
        <begin position="28"/>
        <end position="40"/>
    </location>
</feature>
<keyword evidence="3" id="KW-1185">Reference proteome</keyword>
<evidence type="ECO:0000313" key="3">
    <source>
        <dbReference type="Proteomes" id="UP000008021"/>
    </source>
</evidence>
<dbReference type="Proteomes" id="UP000008021">
    <property type="component" value="Chromosome 8"/>
</dbReference>
<name>A0A0E0EL57_9ORYZ</name>
<reference evidence="2" key="2">
    <citation type="submission" date="2018-05" db="EMBL/GenBank/DDBJ databases">
        <title>OmerRS3 (Oryza meridionalis Reference Sequence Version 3).</title>
        <authorList>
            <person name="Zhang J."/>
            <person name="Kudrna D."/>
            <person name="Lee S."/>
            <person name="Talag J."/>
            <person name="Welchert J."/>
            <person name="Wing R.A."/>
        </authorList>
    </citation>
    <scope>NUCLEOTIDE SEQUENCE [LARGE SCALE GENOMIC DNA]</scope>
    <source>
        <strain evidence="2">cv. OR44</strain>
    </source>
</reference>
<evidence type="ECO:0000313" key="2">
    <source>
        <dbReference type="EnsemblPlants" id="OMERI08G11280.1"/>
    </source>
</evidence>
<dbReference type="EnsemblPlants" id="OMERI08G11280.1">
    <property type="protein sequence ID" value="OMERI08G11280.1"/>
    <property type="gene ID" value="OMERI08G11280"/>
</dbReference>